<keyword evidence="1" id="KW-1133">Transmembrane helix</keyword>
<dbReference type="EMBL" id="QSFW01000014">
    <property type="protein sequence ID" value="RHA86781.1"/>
    <property type="molecule type" value="Genomic_DNA"/>
</dbReference>
<evidence type="ECO:0000313" key="3">
    <source>
        <dbReference type="EMBL" id="RHA86781.1"/>
    </source>
</evidence>
<keyword evidence="1" id="KW-0812">Transmembrane</keyword>
<dbReference type="RefSeq" id="WP_118140819.1">
    <property type="nucleotide sequence ID" value="NZ_QRKB01000001.1"/>
</dbReference>
<dbReference type="Proteomes" id="UP000286077">
    <property type="component" value="Unassembled WGS sequence"/>
</dbReference>
<evidence type="ECO:0000313" key="4">
    <source>
        <dbReference type="EMBL" id="RHH85253.1"/>
    </source>
</evidence>
<proteinExistence type="predicted"/>
<reference evidence="5 6" key="1">
    <citation type="submission" date="2018-08" db="EMBL/GenBank/DDBJ databases">
        <title>A genome reference for cultivated species of the human gut microbiota.</title>
        <authorList>
            <person name="Zou Y."/>
            <person name="Xue W."/>
            <person name="Luo G."/>
        </authorList>
    </citation>
    <scope>NUCLEOTIDE SEQUENCE [LARGE SCALE GENOMIC DNA]</scope>
    <source>
        <strain evidence="2 7">AF11-14</strain>
        <strain evidence="4 5">AM16-54</strain>
        <strain evidence="3 6">AM42-23AC</strain>
    </source>
</reference>
<gene>
    <name evidence="4" type="ORF">DW192_00540</name>
    <name evidence="3" type="ORF">DW916_07910</name>
    <name evidence="2" type="ORF">DWV60_11605</name>
</gene>
<dbReference type="EMBL" id="QSAQ01000031">
    <property type="protein sequence ID" value="RGW66570.1"/>
    <property type="molecule type" value="Genomic_DNA"/>
</dbReference>
<dbReference type="EMBL" id="QRKB01000001">
    <property type="protein sequence ID" value="RHH85253.1"/>
    <property type="molecule type" value="Genomic_DNA"/>
</dbReference>
<name>A0A414YGH8_9BACT</name>
<dbReference type="AlphaFoldDB" id="A0A414YGH8"/>
<evidence type="ECO:0000256" key="1">
    <source>
        <dbReference type="SAM" id="Phobius"/>
    </source>
</evidence>
<dbReference type="Proteomes" id="UP000284990">
    <property type="component" value="Unassembled WGS sequence"/>
</dbReference>
<organism evidence="4 5">
    <name type="scientific">Segatella copri</name>
    <dbReference type="NCBI Taxonomy" id="165179"/>
    <lineage>
        <taxon>Bacteria</taxon>
        <taxon>Pseudomonadati</taxon>
        <taxon>Bacteroidota</taxon>
        <taxon>Bacteroidia</taxon>
        <taxon>Bacteroidales</taxon>
        <taxon>Prevotellaceae</taxon>
        <taxon>Segatella</taxon>
    </lineage>
</organism>
<evidence type="ECO:0000313" key="7">
    <source>
        <dbReference type="Proteomes" id="UP000286077"/>
    </source>
</evidence>
<accession>A0A414YGH8</accession>
<evidence type="ECO:0000313" key="6">
    <source>
        <dbReference type="Proteomes" id="UP000284990"/>
    </source>
</evidence>
<dbReference type="Proteomes" id="UP000284548">
    <property type="component" value="Unassembled WGS sequence"/>
</dbReference>
<protein>
    <submittedName>
        <fullName evidence="4">Uncharacterized protein</fullName>
    </submittedName>
</protein>
<sequence>MIYRVFVLFPTIVVSDSIVGIAWLGKVFGWRYGKNKKKSKNVSLMIGYNTGMSLKSKIDDNAADDYLRRIAEENRI</sequence>
<comment type="caution">
    <text evidence="4">The sequence shown here is derived from an EMBL/GenBank/DDBJ whole genome shotgun (WGS) entry which is preliminary data.</text>
</comment>
<feature type="transmembrane region" description="Helical" evidence="1">
    <location>
        <begin position="6"/>
        <end position="28"/>
    </location>
</feature>
<evidence type="ECO:0000313" key="5">
    <source>
        <dbReference type="Proteomes" id="UP000284548"/>
    </source>
</evidence>
<keyword evidence="1" id="KW-0472">Membrane</keyword>
<evidence type="ECO:0000313" key="2">
    <source>
        <dbReference type="EMBL" id="RGW66570.1"/>
    </source>
</evidence>